<accession>A0AAV1U888</accession>
<dbReference type="EMBL" id="CAKLBY020000165">
    <property type="protein sequence ID" value="CAK7930266.1"/>
    <property type="molecule type" value="Genomic_DNA"/>
</dbReference>
<gene>
    <name evidence="1" type="ORF">PM001_LOCUS15416</name>
</gene>
<protein>
    <submittedName>
        <fullName evidence="1">Uncharacterized protein</fullName>
    </submittedName>
</protein>
<sequence>MTSRLAAAEQTSGGDLQAATAKASKYKKLFHRVDKKLYTTRLALETCRRPIKTAPVNKIS</sequence>
<proteinExistence type="predicted"/>
<evidence type="ECO:0000313" key="1">
    <source>
        <dbReference type="EMBL" id="CAK7930266.1"/>
    </source>
</evidence>
<name>A0AAV1U888_9STRA</name>
<evidence type="ECO:0000313" key="2">
    <source>
        <dbReference type="Proteomes" id="UP001162060"/>
    </source>
</evidence>
<comment type="caution">
    <text evidence="1">The sequence shown here is derived from an EMBL/GenBank/DDBJ whole genome shotgun (WGS) entry which is preliminary data.</text>
</comment>
<dbReference type="AlphaFoldDB" id="A0AAV1U888"/>
<organism evidence="1 2">
    <name type="scientific">Peronospora matthiolae</name>
    <dbReference type="NCBI Taxonomy" id="2874970"/>
    <lineage>
        <taxon>Eukaryota</taxon>
        <taxon>Sar</taxon>
        <taxon>Stramenopiles</taxon>
        <taxon>Oomycota</taxon>
        <taxon>Peronosporomycetes</taxon>
        <taxon>Peronosporales</taxon>
        <taxon>Peronosporaceae</taxon>
        <taxon>Peronospora</taxon>
    </lineage>
</organism>
<reference evidence="1" key="1">
    <citation type="submission" date="2024-01" db="EMBL/GenBank/DDBJ databases">
        <authorList>
            <person name="Webb A."/>
        </authorList>
    </citation>
    <scope>NUCLEOTIDE SEQUENCE</scope>
    <source>
        <strain evidence="1">Pm1</strain>
    </source>
</reference>
<dbReference type="Proteomes" id="UP001162060">
    <property type="component" value="Unassembled WGS sequence"/>
</dbReference>